<organism evidence="1 2">
    <name type="scientific">Peronosclerospora sorghi</name>
    <dbReference type="NCBI Taxonomy" id="230839"/>
    <lineage>
        <taxon>Eukaryota</taxon>
        <taxon>Sar</taxon>
        <taxon>Stramenopiles</taxon>
        <taxon>Oomycota</taxon>
        <taxon>Peronosporomycetes</taxon>
        <taxon>Peronosporales</taxon>
        <taxon>Peronosporaceae</taxon>
        <taxon>Peronosclerospora</taxon>
    </lineage>
</organism>
<evidence type="ECO:0000313" key="2">
    <source>
        <dbReference type="Proteomes" id="UP001163321"/>
    </source>
</evidence>
<gene>
    <name evidence="1" type="ORF">PsorP6_010150</name>
</gene>
<dbReference type="Proteomes" id="UP001163321">
    <property type="component" value="Chromosome 6"/>
</dbReference>
<protein>
    <submittedName>
        <fullName evidence="1">Uncharacterized protein</fullName>
    </submittedName>
</protein>
<comment type="caution">
    <text evidence="1">The sequence shown here is derived from an EMBL/GenBank/DDBJ whole genome shotgun (WGS) entry which is preliminary data.</text>
</comment>
<evidence type="ECO:0000313" key="1">
    <source>
        <dbReference type="EMBL" id="KAI9910036.1"/>
    </source>
</evidence>
<sequence>MTLKWLSGSRYRCQLHVSHFYGLHTQVPGQHCVRVLKLHSHDVYSTFSMVFLAFSPSLEFGCGVGVLIISMYLYYHPQAKMSPHEEVSPASNTEDDDSSTDIPSLQLKRVEQVRNDTS</sequence>
<dbReference type="EMBL" id="CM047585">
    <property type="protein sequence ID" value="KAI9910036.1"/>
    <property type="molecule type" value="Genomic_DNA"/>
</dbReference>
<name>A0ACC0VWB8_9STRA</name>
<proteinExistence type="predicted"/>
<accession>A0ACC0VWB8</accession>
<keyword evidence="2" id="KW-1185">Reference proteome</keyword>
<reference evidence="1 2" key="1">
    <citation type="journal article" date="2022" name="bioRxiv">
        <title>The genome of the oomycete Peronosclerospora sorghi, a cosmopolitan pathogen of maize and sorghum, is inflated with dispersed pseudogenes.</title>
        <authorList>
            <person name="Fletcher K."/>
            <person name="Martin F."/>
            <person name="Isakeit T."/>
            <person name="Cavanaugh K."/>
            <person name="Magill C."/>
            <person name="Michelmore R."/>
        </authorList>
    </citation>
    <scope>NUCLEOTIDE SEQUENCE [LARGE SCALE GENOMIC DNA]</scope>
    <source>
        <strain evidence="1">P6</strain>
    </source>
</reference>